<keyword evidence="3" id="KW-1185">Reference proteome</keyword>
<feature type="compositionally biased region" description="Basic residues" evidence="1">
    <location>
        <begin position="1"/>
        <end position="11"/>
    </location>
</feature>
<proteinExistence type="predicted"/>
<dbReference type="EMBL" id="FWXV01000026">
    <property type="protein sequence ID" value="SMD27498.1"/>
    <property type="molecule type" value="Genomic_DNA"/>
</dbReference>
<dbReference type="Proteomes" id="UP000192674">
    <property type="component" value="Unassembled WGS sequence"/>
</dbReference>
<dbReference type="RefSeq" id="WP_160097443.1">
    <property type="nucleotide sequence ID" value="NZ_FWXV01000026.1"/>
</dbReference>
<evidence type="ECO:0000313" key="3">
    <source>
        <dbReference type="Proteomes" id="UP000192674"/>
    </source>
</evidence>
<organism evidence="2 3">
    <name type="scientific">Kibdelosporangium aridum</name>
    <dbReference type="NCBI Taxonomy" id="2030"/>
    <lineage>
        <taxon>Bacteria</taxon>
        <taxon>Bacillati</taxon>
        <taxon>Actinomycetota</taxon>
        <taxon>Actinomycetes</taxon>
        <taxon>Pseudonocardiales</taxon>
        <taxon>Pseudonocardiaceae</taxon>
        <taxon>Kibdelosporangium</taxon>
    </lineage>
</organism>
<evidence type="ECO:0000256" key="1">
    <source>
        <dbReference type="SAM" id="MobiDB-lite"/>
    </source>
</evidence>
<protein>
    <submittedName>
        <fullName evidence="2">Uncharacterized protein</fullName>
    </submittedName>
</protein>
<feature type="region of interest" description="Disordered" evidence="1">
    <location>
        <begin position="1"/>
        <end position="26"/>
    </location>
</feature>
<sequence length="55" mass="5837">MSAHCSRRINRHTAEQLSTRRGYGSTAPLAVRAPSAVNQASDIRSAVAGGTLDRD</sequence>
<gene>
    <name evidence="2" type="ORF">SAMN05661093_11105</name>
</gene>
<name>A0A1Y5Y9C5_KIBAR</name>
<evidence type="ECO:0000313" key="2">
    <source>
        <dbReference type="EMBL" id="SMD27498.1"/>
    </source>
</evidence>
<dbReference type="AlphaFoldDB" id="A0A1Y5Y9C5"/>
<accession>A0A1Y5Y9C5</accession>
<reference evidence="2 3" key="1">
    <citation type="submission" date="2017-04" db="EMBL/GenBank/DDBJ databases">
        <authorList>
            <person name="Afonso C.L."/>
            <person name="Miller P.J."/>
            <person name="Scott M.A."/>
            <person name="Spackman E."/>
            <person name="Goraichik I."/>
            <person name="Dimitrov K.M."/>
            <person name="Suarez D.L."/>
            <person name="Swayne D.E."/>
        </authorList>
    </citation>
    <scope>NUCLEOTIDE SEQUENCE [LARGE SCALE GENOMIC DNA]</scope>
    <source>
        <strain evidence="2 3">DSM 43828</strain>
    </source>
</reference>